<proteinExistence type="predicted"/>
<dbReference type="PANTHER" id="PTHR33193">
    <property type="entry name" value="DOMAIN PROTEIN, PUTATIVE (DUF3511)-RELATED"/>
    <property type="match status" value="1"/>
</dbReference>
<dbReference type="Pfam" id="PF12023">
    <property type="entry name" value="DUF3511"/>
    <property type="match status" value="1"/>
</dbReference>
<evidence type="ECO:0000313" key="2">
    <source>
        <dbReference type="EMBL" id="CAH1446132.1"/>
    </source>
</evidence>
<accession>A0AAU9P837</accession>
<dbReference type="Proteomes" id="UP001157418">
    <property type="component" value="Unassembled WGS sequence"/>
</dbReference>
<dbReference type="PANTHER" id="PTHR33193:SF7">
    <property type="entry name" value="OS06G0686600 PROTEIN"/>
    <property type="match status" value="1"/>
</dbReference>
<gene>
    <name evidence="2" type="ORF">LVIROSA_LOCUS31850</name>
</gene>
<dbReference type="InterPro" id="IPR021899">
    <property type="entry name" value="DUF3511"/>
</dbReference>
<reference evidence="2 3" key="1">
    <citation type="submission" date="2022-01" db="EMBL/GenBank/DDBJ databases">
        <authorList>
            <person name="Xiong W."/>
            <person name="Schranz E."/>
        </authorList>
    </citation>
    <scope>NUCLEOTIDE SEQUENCE [LARGE SCALE GENOMIC DNA]</scope>
</reference>
<feature type="compositionally biased region" description="Low complexity" evidence="1">
    <location>
        <begin position="14"/>
        <end position="26"/>
    </location>
</feature>
<name>A0AAU9P837_9ASTR</name>
<sequence>MEKMEKSRSFPEYSSSSHTKTNGSSGFKDQSRSYAFNGPITKDGETKRKKRIAEYNMFTTGSKLKSTVRDSFKWIKNKFTDVRYGMVASTPLSLSRDVRLDGSCNARVSRLGINIDIMV</sequence>
<organism evidence="2 3">
    <name type="scientific">Lactuca virosa</name>
    <dbReference type="NCBI Taxonomy" id="75947"/>
    <lineage>
        <taxon>Eukaryota</taxon>
        <taxon>Viridiplantae</taxon>
        <taxon>Streptophyta</taxon>
        <taxon>Embryophyta</taxon>
        <taxon>Tracheophyta</taxon>
        <taxon>Spermatophyta</taxon>
        <taxon>Magnoliopsida</taxon>
        <taxon>eudicotyledons</taxon>
        <taxon>Gunneridae</taxon>
        <taxon>Pentapetalae</taxon>
        <taxon>asterids</taxon>
        <taxon>campanulids</taxon>
        <taxon>Asterales</taxon>
        <taxon>Asteraceae</taxon>
        <taxon>Cichorioideae</taxon>
        <taxon>Cichorieae</taxon>
        <taxon>Lactucinae</taxon>
        <taxon>Lactuca</taxon>
    </lineage>
</organism>
<comment type="caution">
    <text evidence="2">The sequence shown here is derived from an EMBL/GenBank/DDBJ whole genome shotgun (WGS) entry which is preliminary data.</text>
</comment>
<dbReference type="AlphaFoldDB" id="A0AAU9P837"/>
<evidence type="ECO:0000256" key="1">
    <source>
        <dbReference type="SAM" id="MobiDB-lite"/>
    </source>
</evidence>
<evidence type="ECO:0000313" key="3">
    <source>
        <dbReference type="Proteomes" id="UP001157418"/>
    </source>
</evidence>
<protein>
    <submittedName>
        <fullName evidence="2">Uncharacterized protein</fullName>
    </submittedName>
</protein>
<keyword evidence="3" id="KW-1185">Reference proteome</keyword>
<dbReference type="EMBL" id="CAKMRJ010005523">
    <property type="protein sequence ID" value="CAH1446132.1"/>
    <property type="molecule type" value="Genomic_DNA"/>
</dbReference>
<feature type="region of interest" description="Disordered" evidence="1">
    <location>
        <begin position="1"/>
        <end position="47"/>
    </location>
</feature>